<dbReference type="Pfam" id="PF02365">
    <property type="entry name" value="NAM"/>
    <property type="match status" value="1"/>
</dbReference>
<keyword evidence="4" id="KW-0539">Nucleus</keyword>
<keyword evidence="2" id="KW-0238">DNA-binding</keyword>
<keyword evidence="7" id="KW-1185">Reference proteome</keyword>
<evidence type="ECO:0000256" key="1">
    <source>
        <dbReference type="ARBA" id="ARBA00023015"/>
    </source>
</evidence>
<dbReference type="AlphaFoldDB" id="A0AAV1SMY0"/>
<gene>
    <name evidence="6" type="ORF">DCAF_LOCUS24519</name>
</gene>
<dbReference type="PANTHER" id="PTHR31719:SF164">
    <property type="entry name" value="NAC DOMAIN-CONTAINING PROTEIN"/>
    <property type="match status" value="1"/>
</dbReference>
<evidence type="ECO:0000256" key="2">
    <source>
        <dbReference type="ARBA" id="ARBA00023125"/>
    </source>
</evidence>
<dbReference type="EMBL" id="CAWUPB010001194">
    <property type="protein sequence ID" value="CAK7353024.1"/>
    <property type="molecule type" value="Genomic_DNA"/>
</dbReference>
<dbReference type="InterPro" id="IPR003441">
    <property type="entry name" value="NAC-dom"/>
</dbReference>
<feature type="domain" description="NAC" evidence="5">
    <location>
        <begin position="23"/>
        <end position="171"/>
    </location>
</feature>
<dbReference type="Gene3D" id="2.170.150.80">
    <property type="entry name" value="NAC domain"/>
    <property type="match status" value="1"/>
</dbReference>
<evidence type="ECO:0000256" key="4">
    <source>
        <dbReference type="ARBA" id="ARBA00023242"/>
    </source>
</evidence>
<dbReference type="GO" id="GO:0006355">
    <property type="term" value="P:regulation of DNA-templated transcription"/>
    <property type="evidence" value="ECO:0007669"/>
    <property type="project" value="InterPro"/>
</dbReference>
<dbReference type="PANTHER" id="PTHR31719">
    <property type="entry name" value="NAC TRANSCRIPTION FACTOR 56"/>
    <property type="match status" value="1"/>
</dbReference>
<sequence>MSTLQNTVRSPLSRTPETLTPQILHCYRFRPDDQELIRFYLYEKITNPDLFSAMSIPVRDCHLFGSQAREPWQIWESFPKRDGEDLFFFTQLTKKGKNFVRKISRGPGTWHQEYKDPPFNVSVDHNTEVEAIKKLFTYRNPKSDQNGSWFMFEYSLPSLSQQTVLCQLRKKEVHTTETVQTTTTTTTKKRKRDADSVDDATNTILQKPRYNLEAEPVFDNGVQSDNFETFYFEPPTVQDFENNLMVADSDNITSTSNAALPAVSALNPAEKLQPTGNDGDAAATEDDDFHQELSWLLDSSSCYDEADGVPATHATAEASAFRIQATPTLDESFTPDPVDCHLEHGFSDSSLTNLSESYSQMLLEANPT</sequence>
<dbReference type="PROSITE" id="PS51005">
    <property type="entry name" value="NAC"/>
    <property type="match status" value="1"/>
</dbReference>
<evidence type="ECO:0000313" key="7">
    <source>
        <dbReference type="Proteomes" id="UP001314170"/>
    </source>
</evidence>
<dbReference type="GO" id="GO:0048731">
    <property type="term" value="P:system development"/>
    <property type="evidence" value="ECO:0007669"/>
    <property type="project" value="TreeGrafter"/>
</dbReference>
<name>A0AAV1SMY0_9ROSI</name>
<accession>A0AAV1SMY0</accession>
<dbReference type="GO" id="GO:0003677">
    <property type="term" value="F:DNA binding"/>
    <property type="evidence" value="ECO:0007669"/>
    <property type="project" value="UniProtKB-KW"/>
</dbReference>
<keyword evidence="1" id="KW-0805">Transcription regulation</keyword>
<dbReference type="SUPFAM" id="SSF101941">
    <property type="entry name" value="NAC domain"/>
    <property type="match status" value="1"/>
</dbReference>
<evidence type="ECO:0000313" key="6">
    <source>
        <dbReference type="EMBL" id="CAK7353024.1"/>
    </source>
</evidence>
<dbReference type="Proteomes" id="UP001314170">
    <property type="component" value="Unassembled WGS sequence"/>
</dbReference>
<comment type="caution">
    <text evidence="6">The sequence shown here is derived from an EMBL/GenBank/DDBJ whole genome shotgun (WGS) entry which is preliminary data.</text>
</comment>
<keyword evidence="3" id="KW-0804">Transcription</keyword>
<dbReference type="InterPro" id="IPR036093">
    <property type="entry name" value="NAC_dom_sf"/>
</dbReference>
<proteinExistence type="predicted"/>
<evidence type="ECO:0000256" key="3">
    <source>
        <dbReference type="ARBA" id="ARBA00023163"/>
    </source>
</evidence>
<organism evidence="6 7">
    <name type="scientific">Dovyalis caffra</name>
    <dbReference type="NCBI Taxonomy" id="77055"/>
    <lineage>
        <taxon>Eukaryota</taxon>
        <taxon>Viridiplantae</taxon>
        <taxon>Streptophyta</taxon>
        <taxon>Embryophyta</taxon>
        <taxon>Tracheophyta</taxon>
        <taxon>Spermatophyta</taxon>
        <taxon>Magnoliopsida</taxon>
        <taxon>eudicotyledons</taxon>
        <taxon>Gunneridae</taxon>
        <taxon>Pentapetalae</taxon>
        <taxon>rosids</taxon>
        <taxon>fabids</taxon>
        <taxon>Malpighiales</taxon>
        <taxon>Salicaceae</taxon>
        <taxon>Flacourtieae</taxon>
        <taxon>Dovyalis</taxon>
    </lineage>
</organism>
<reference evidence="6 7" key="1">
    <citation type="submission" date="2024-01" db="EMBL/GenBank/DDBJ databases">
        <authorList>
            <person name="Waweru B."/>
        </authorList>
    </citation>
    <scope>NUCLEOTIDE SEQUENCE [LARGE SCALE GENOMIC DNA]</scope>
</reference>
<protein>
    <recommendedName>
        <fullName evidence="5">NAC domain-containing protein</fullName>
    </recommendedName>
</protein>
<evidence type="ECO:0000259" key="5">
    <source>
        <dbReference type="PROSITE" id="PS51005"/>
    </source>
</evidence>